<accession>A0A0N9VSE0</accession>
<dbReference type="OrthoDB" id="6703605at2"/>
<evidence type="ECO:0000313" key="2">
    <source>
        <dbReference type="Proteomes" id="UP000064939"/>
    </source>
</evidence>
<dbReference type="Proteomes" id="UP000064939">
    <property type="component" value="Chromosome"/>
</dbReference>
<name>A0A0N9VSE0_9GAMM</name>
<dbReference type="RefSeq" id="WP_054580038.1">
    <property type="nucleotide sequence ID" value="NZ_CP012808.1"/>
</dbReference>
<protein>
    <submittedName>
        <fullName evidence="1">Uncharacterized protein</fullName>
    </submittedName>
</protein>
<evidence type="ECO:0000313" key="1">
    <source>
        <dbReference type="EMBL" id="ALH94120.1"/>
    </source>
</evidence>
<sequence length="118" mass="13457">MSLEFTHKPNYFLYAQLIIRHIETYIEKHPDAENAIFDMRDIYDLFRQDKASATTNLDGILNIADAYTVETLSGDKKLISKYSLDIENNSLLIDFDKEALQSLKDGKSINPPDATLAE</sequence>
<dbReference type="EMBL" id="CP012808">
    <property type="protein sequence ID" value="ALH94120.1"/>
    <property type="molecule type" value="Genomic_DNA"/>
</dbReference>
<keyword evidence="2" id="KW-1185">Reference proteome</keyword>
<reference evidence="1 2" key="1">
    <citation type="journal article" date="2015" name="Int. J. Syst. Evol. Microbiol.">
        <title>Acinetobacter equi sp. nov. isolated from horse faeces.</title>
        <authorList>
            <person name="Poppel M.T."/>
            <person name="Skiebe E."/>
            <person name="Laue M."/>
            <person name="Bergmann H."/>
            <person name="Ebersberger I."/>
            <person name="Garn T."/>
            <person name="Fruth A."/>
            <person name="Baumgardt S."/>
            <person name="Busse H.J."/>
            <person name="Wilharm G."/>
        </authorList>
    </citation>
    <scope>NUCLEOTIDE SEQUENCE [LARGE SCALE GENOMIC DNA]</scope>
    <source>
        <strain evidence="1 2">114</strain>
    </source>
</reference>
<dbReference type="AlphaFoldDB" id="A0A0N9VSE0"/>
<organism evidence="1 2">
    <name type="scientific">Acinetobacter equi</name>
    <dbReference type="NCBI Taxonomy" id="1324350"/>
    <lineage>
        <taxon>Bacteria</taxon>
        <taxon>Pseudomonadati</taxon>
        <taxon>Pseudomonadota</taxon>
        <taxon>Gammaproteobacteria</taxon>
        <taxon>Moraxellales</taxon>
        <taxon>Moraxellaceae</taxon>
        <taxon>Acinetobacter</taxon>
    </lineage>
</organism>
<gene>
    <name evidence="1" type="ORF">AOY20_00400</name>
</gene>
<dbReference type="KEGG" id="aei:AOY20_00400"/>
<proteinExistence type="predicted"/>